<dbReference type="GO" id="GO:0097176">
    <property type="term" value="P:epoxide metabolic process"/>
    <property type="evidence" value="ECO:0007669"/>
    <property type="project" value="TreeGrafter"/>
</dbReference>
<comment type="similarity">
    <text evidence="1">Belongs to the peptidase S33 family.</text>
</comment>
<dbReference type="InterPro" id="IPR016292">
    <property type="entry name" value="Epoxide_hydrolase"/>
</dbReference>
<dbReference type="PANTHER" id="PTHR21661:SF35">
    <property type="entry name" value="EPOXIDE HYDROLASE"/>
    <property type="match status" value="1"/>
</dbReference>
<feature type="active site" description="Proton acceptor" evidence="4">
    <location>
        <position position="363"/>
    </location>
</feature>
<evidence type="ECO:0000256" key="2">
    <source>
        <dbReference type="ARBA" id="ARBA00022797"/>
    </source>
</evidence>
<evidence type="ECO:0000256" key="4">
    <source>
        <dbReference type="PIRSR" id="PIRSR001112-1"/>
    </source>
</evidence>
<dbReference type="PRINTS" id="PR00412">
    <property type="entry name" value="EPOXHYDRLASE"/>
</dbReference>
<dbReference type="RefSeq" id="WP_129891783.1">
    <property type="nucleotide sequence ID" value="NZ_CP035758.1"/>
</dbReference>
<dbReference type="SUPFAM" id="SSF53474">
    <property type="entry name" value="alpha/beta-Hydrolases"/>
    <property type="match status" value="1"/>
</dbReference>
<proteinExistence type="inferred from homology"/>
<keyword evidence="3 6" id="KW-0378">Hydrolase</keyword>
<dbReference type="Gene3D" id="3.40.50.1820">
    <property type="entry name" value="alpha/beta hydrolase"/>
    <property type="match status" value="1"/>
</dbReference>
<dbReference type="KEGG" id="kbs:EPA93_34030"/>
<keyword evidence="7" id="KW-1185">Reference proteome</keyword>
<keyword evidence="2" id="KW-0058">Aromatic hydrocarbons catabolism</keyword>
<feature type="active site" description="Proton donor" evidence="4">
    <location>
        <position position="308"/>
    </location>
</feature>
<evidence type="ECO:0000256" key="3">
    <source>
        <dbReference type="ARBA" id="ARBA00022801"/>
    </source>
</evidence>
<protein>
    <submittedName>
        <fullName evidence="6">Epoxide hydrolase</fullName>
    </submittedName>
</protein>
<feature type="active site" description="Nucleophile" evidence="4">
    <location>
        <position position="177"/>
    </location>
</feature>
<dbReference type="PIRSF" id="PIRSF001112">
    <property type="entry name" value="Epoxide_hydrolase"/>
    <property type="match status" value="1"/>
</dbReference>
<evidence type="ECO:0000256" key="1">
    <source>
        <dbReference type="ARBA" id="ARBA00010088"/>
    </source>
</evidence>
<dbReference type="InterPro" id="IPR029058">
    <property type="entry name" value="AB_hydrolase_fold"/>
</dbReference>
<dbReference type="PANTHER" id="PTHR21661">
    <property type="entry name" value="EPOXIDE HYDROLASE 1-RELATED"/>
    <property type="match status" value="1"/>
</dbReference>
<organism evidence="6 7">
    <name type="scientific">Ktedonosporobacter rubrisoli</name>
    <dbReference type="NCBI Taxonomy" id="2509675"/>
    <lineage>
        <taxon>Bacteria</taxon>
        <taxon>Bacillati</taxon>
        <taxon>Chloroflexota</taxon>
        <taxon>Ktedonobacteria</taxon>
        <taxon>Ktedonobacterales</taxon>
        <taxon>Ktedonosporobacteraceae</taxon>
        <taxon>Ktedonosporobacter</taxon>
    </lineage>
</organism>
<dbReference type="GO" id="GO:0004301">
    <property type="term" value="F:epoxide hydrolase activity"/>
    <property type="evidence" value="ECO:0007669"/>
    <property type="project" value="TreeGrafter"/>
</dbReference>
<accession>A0A4V0YZS3</accession>
<evidence type="ECO:0000259" key="5">
    <source>
        <dbReference type="Pfam" id="PF06441"/>
    </source>
</evidence>
<gene>
    <name evidence="6" type="ORF">EPA93_34030</name>
</gene>
<dbReference type="AlphaFoldDB" id="A0A4V0YZS3"/>
<dbReference type="InterPro" id="IPR000639">
    <property type="entry name" value="Epox_hydrolase-like"/>
</dbReference>
<evidence type="ECO:0000313" key="7">
    <source>
        <dbReference type="Proteomes" id="UP000290365"/>
    </source>
</evidence>
<dbReference type="EMBL" id="CP035758">
    <property type="protein sequence ID" value="QBD80721.1"/>
    <property type="molecule type" value="Genomic_DNA"/>
</dbReference>
<dbReference type="InterPro" id="IPR010497">
    <property type="entry name" value="Epoxide_hydro_N"/>
</dbReference>
<feature type="domain" description="Epoxide hydrolase N-terminal" evidence="5">
    <location>
        <begin position="3"/>
        <end position="107"/>
    </location>
</feature>
<sequence>MSMTPYTVAIPQADIDDLNARLARVRWTDELPDAGTDYGVDLASIKRLVSYWQHGYDWRIWEARLNAYPQFTTTIDGENVHFLHVRSNVENALPLLLIHGWPKSVFDYLTVIDPLVDPSSHVGEPAQAFHLVIPSLPGFGFSGPTTQKGWDCFRMAHAFIELMHRLGYDRYGVHGSDWGAVISPEIGRFDPEHVVGVHVTAIFSSPWGNSAEIEALSKEEKVQWQRYLAWQQHQGGYYHMQSTAPQTLAHALADSPVGQLAWNYQNYGNFQNYGKYEKYGDGVSDDYVLTTAALYWFTNTAASSARLYYETAHSARVQHRSTEPTTVPLGLVNFAGDHRTIRTFAERDHKNIVSWNIYDRGNHFATQTAPDLLVNDMRTFFKMLRS</sequence>
<reference evidence="6 7" key="1">
    <citation type="submission" date="2019-01" db="EMBL/GenBank/DDBJ databases">
        <title>Ktedonosporobacter rubrisoli SCAWS-G2.</title>
        <authorList>
            <person name="Huang Y."/>
            <person name="Yan B."/>
        </authorList>
    </citation>
    <scope>NUCLEOTIDE SEQUENCE [LARGE SCALE GENOMIC DNA]</scope>
    <source>
        <strain evidence="6 7">SCAWS-G2</strain>
    </source>
</reference>
<evidence type="ECO:0000313" key="6">
    <source>
        <dbReference type="EMBL" id="QBD80721.1"/>
    </source>
</evidence>
<dbReference type="Pfam" id="PF06441">
    <property type="entry name" value="EHN"/>
    <property type="match status" value="1"/>
</dbReference>
<dbReference type="Proteomes" id="UP000290365">
    <property type="component" value="Chromosome"/>
</dbReference>
<name>A0A4V0YZS3_KTERU</name>
<dbReference type="OrthoDB" id="9780765at2"/>